<reference evidence="3 4" key="1">
    <citation type="submission" date="2016-06" db="EMBL/GenBank/DDBJ databases">
        <authorList>
            <person name="Kjaerup R.B."/>
            <person name="Dalgaard T.S."/>
            <person name="Juul-Madsen H.R."/>
        </authorList>
    </citation>
    <scope>NUCLEOTIDE SEQUENCE [LARGE SCALE GENOMIC DNA]</scope>
    <source>
        <strain evidence="3 4">373-A1</strain>
    </source>
</reference>
<keyword evidence="1" id="KW-0472">Membrane</keyword>
<feature type="transmembrane region" description="Helical" evidence="1">
    <location>
        <begin position="6"/>
        <end position="31"/>
    </location>
</feature>
<dbReference type="CDD" id="cd00060">
    <property type="entry name" value="FHA"/>
    <property type="match status" value="1"/>
</dbReference>
<keyword evidence="4" id="KW-1185">Reference proteome</keyword>
<evidence type="ECO:0000313" key="4">
    <source>
        <dbReference type="Proteomes" id="UP000092714"/>
    </source>
</evidence>
<gene>
    <name evidence="3" type="ORF">CP373A1_05015</name>
</gene>
<proteinExistence type="predicted"/>
<dbReference type="InterPro" id="IPR050923">
    <property type="entry name" value="Cell_Proc_Reg/RNA_Proc"/>
</dbReference>
<evidence type="ECO:0000256" key="1">
    <source>
        <dbReference type="SAM" id="Phobius"/>
    </source>
</evidence>
<comment type="caution">
    <text evidence="3">The sequence shown here is derived from an EMBL/GenBank/DDBJ whole genome shotgun (WGS) entry which is preliminary data.</text>
</comment>
<dbReference type="OrthoDB" id="9816434at2"/>
<dbReference type="EMBL" id="MAPZ01000011">
    <property type="protein sequence ID" value="OBY11748.1"/>
    <property type="molecule type" value="Genomic_DNA"/>
</dbReference>
<protein>
    <recommendedName>
        <fullName evidence="2">FHA domain-containing protein</fullName>
    </recommendedName>
</protein>
<feature type="domain" description="FHA" evidence="2">
    <location>
        <begin position="74"/>
        <end position="123"/>
    </location>
</feature>
<dbReference type="Gene3D" id="2.60.200.20">
    <property type="match status" value="1"/>
</dbReference>
<sequence>MNFTKLSAIVFGIFFIILLYSLIYSALKIMYKDVKGGGRRRPSESRKNHGLEVIEISEEGNLKKGSVIPVKGIITIGRKEDNSIILQDLHVSGNHAKLIVKNNVLLIEDLNSTNGTFVNDKKINGRVKLFSKDIVTIGTTKLKVLG</sequence>
<dbReference type="AlphaFoldDB" id="A0A174WIJ0"/>
<keyword evidence="1" id="KW-1133">Transmembrane helix</keyword>
<evidence type="ECO:0000313" key="3">
    <source>
        <dbReference type="EMBL" id="OBY11748.1"/>
    </source>
</evidence>
<dbReference type="RefSeq" id="WP_027097267.1">
    <property type="nucleotide sequence ID" value="NZ_CABHIH010000002.1"/>
</dbReference>
<accession>A0A174WIJ0</accession>
<dbReference type="GeneID" id="42775102"/>
<dbReference type="eggNOG" id="COG1716">
    <property type="taxonomic scope" value="Bacteria"/>
</dbReference>
<dbReference type="InterPro" id="IPR000253">
    <property type="entry name" value="FHA_dom"/>
</dbReference>
<dbReference type="InterPro" id="IPR008984">
    <property type="entry name" value="SMAD_FHA_dom_sf"/>
</dbReference>
<dbReference type="Pfam" id="PF00498">
    <property type="entry name" value="FHA"/>
    <property type="match status" value="1"/>
</dbReference>
<dbReference type="SUPFAM" id="SSF49879">
    <property type="entry name" value="SMAD/FHA domain"/>
    <property type="match status" value="1"/>
</dbReference>
<dbReference type="SMART" id="SM00240">
    <property type="entry name" value="FHA"/>
    <property type="match status" value="1"/>
</dbReference>
<dbReference type="PANTHER" id="PTHR23308">
    <property type="entry name" value="NUCLEAR INHIBITOR OF PROTEIN PHOSPHATASE-1"/>
    <property type="match status" value="1"/>
</dbReference>
<evidence type="ECO:0000259" key="2">
    <source>
        <dbReference type="PROSITE" id="PS50006"/>
    </source>
</evidence>
<organism evidence="3 4">
    <name type="scientific">Clostridium paraputrificum</name>
    <dbReference type="NCBI Taxonomy" id="29363"/>
    <lineage>
        <taxon>Bacteria</taxon>
        <taxon>Bacillati</taxon>
        <taxon>Bacillota</taxon>
        <taxon>Clostridia</taxon>
        <taxon>Eubacteriales</taxon>
        <taxon>Clostridiaceae</taxon>
        <taxon>Clostridium</taxon>
    </lineage>
</organism>
<name>A0A174WIJ0_9CLOT</name>
<dbReference type="PROSITE" id="PS50006">
    <property type="entry name" value="FHA_DOMAIN"/>
    <property type="match status" value="1"/>
</dbReference>
<dbReference type="Proteomes" id="UP000092714">
    <property type="component" value="Unassembled WGS sequence"/>
</dbReference>
<keyword evidence="1" id="KW-0812">Transmembrane</keyword>